<dbReference type="PANTHER" id="PTHR45639:SF32">
    <property type="entry name" value="HEAT SHOCK PROTEIN PDR13"/>
    <property type="match status" value="1"/>
</dbReference>
<evidence type="ECO:0000256" key="2">
    <source>
        <dbReference type="ARBA" id="ARBA00022840"/>
    </source>
</evidence>
<dbReference type="GO" id="GO:0005829">
    <property type="term" value="C:cytosol"/>
    <property type="evidence" value="ECO:0007669"/>
    <property type="project" value="TreeGrafter"/>
</dbReference>
<dbReference type="Proteomes" id="UP000223968">
    <property type="component" value="Unassembled WGS sequence"/>
</dbReference>
<protein>
    <recommendedName>
        <fullName evidence="6">Hsp70-like protein</fullName>
    </recommendedName>
</protein>
<evidence type="ECO:0000313" key="5">
    <source>
        <dbReference type="Proteomes" id="UP000223968"/>
    </source>
</evidence>
<reference evidence="4 5" key="1">
    <citation type="submission" date="2017-10" db="EMBL/GenBank/DDBJ databases">
        <title>Comparative genomics in systemic dimorphic fungi from Ajellomycetaceae.</title>
        <authorList>
            <person name="Munoz J.F."/>
            <person name="Mcewen J.G."/>
            <person name="Clay O.K."/>
            <person name="Cuomo C.A."/>
        </authorList>
    </citation>
    <scope>NUCLEOTIDE SEQUENCE [LARGE SCALE GENOMIC DNA]</scope>
    <source>
        <strain evidence="4 5">UAMH5409</strain>
    </source>
</reference>
<dbReference type="AlphaFoldDB" id="A0A2B7XM55"/>
<evidence type="ECO:0000256" key="3">
    <source>
        <dbReference type="SAM" id="MobiDB-lite"/>
    </source>
</evidence>
<dbReference type="CDD" id="cd10232">
    <property type="entry name" value="ASKHA_NBD_HSP70_ScSsz1p-like"/>
    <property type="match status" value="1"/>
</dbReference>
<evidence type="ECO:0000313" key="4">
    <source>
        <dbReference type="EMBL" id="PGH09883.1"/>
    </source>
</evidence>
<dbReference type="InterPro" id="IPR013126">
    <property type="entry name" value="Hsp_70_fam"/>
</dbReference>
<dbReference type="Pfam" id="PF00012">
    <property type="entry name" value="HSP70"/>
    <property type="match status" value="1"/>
</dbReference>
<organism evidence="4 5">
    <name type="scientific">Helicocarpus griseus UAMH5409</name>
    <dbReference type="NCBI Taxonomy" id="1447875"/>
    <lineage>
        <taxon>Eukaryota</taxon>
        <taxon>Fungi</taxon>
        <taxon>Dikarya</taxon>
        <taxon>Ascomycota</taxon>
        <taxon>Pezizomycotina</taxon>
        <taxon>Eurotiomycetes</taxon>
        <taxon>Eurotiomycetidae</taxon>
        <taxon>Onygenales</taxon>
        <taxon>Ajellomycetaceae</taxon>
        <taxon>Helicocarpus</taxon>
    </lineage>
</organism>
<dbReference type="Gene3D" id="3.90.640.10">
    <property type="entry name" value="Actin, Chain A, domain 4"/>
    <property type="match status" value="1"/>
</dbReference>
<accession>A0A2B7XM55</accession>
<dbReference type="PANTHER" id="PTHR45639">
    <property type="entry name" value="HSC70CB, ISOFORM G-RELATED"/>
    <property type="match status" value="1"/>
</dbReference>
<proteinExistence type="predicted"/>
<comment type="caution">
    <text evidence="4">The sequence shown here is derived from an EMBL/GenBank/DDBJ whole genome shotgun (WGS) entry which is preliminary data.</text>
</comment>
<dbReference type="FunFam" id="3.30.30.30:FF:000009">
    <property type="entry name" value="Heat shock protein Hsp70"/>
    <property type="match status" value="1"/>
</dbReference>
<dbReference type="Gene3D" id="3.30.30.30">
    <property type="match status" value="1"/>
</dbReference>
<evidence type="ECO:0000256" key="1">
    <source>
        <dbReference type="ARBA" id="ARBA00022741"/>
    </source>
</evidence>
<dbReference type="OrthoDB" id="29851at2759"/>
<gene>
    <name evidence="4" type="ORF">AJ79_05610</name>
</gene>
<keyword evidence="2" id="KW-0067">ATP-binding</keyword>
<dbReference type="GO" id="GO:0005634">
    <property type="term" value="C:nucleus"/>
    <property type="evidence" value="ECO:0007669"/>
    <property type="project" value="TreeGrafter"/>
</dbReference>
<feature type="compositionally biased region" description="Basic and acidic residues" evidence="3">
    <location>
        <begin position="483"/>
        <end position="492"/>
    </location>
</feature>
<keyword evidence="5" id="KW-1185">Reference proteome</keyword>
<dbReference type="STRING" id="1447875.A0A2B7XM55"/>
<keyword evidence="1" id="KW-0547">Nucleotide-binding</keyword>
<dbReference type="SUPFAM" id="SSF53067">
    <property type="entry name" value="Actin-like ATPase domain"/>
    <property type="match status" value="2"/>
</dbReference>
<feature type="region of interest" description="Disordered" evidence="3">
    <location>
        <begin position="483"/>
        <end position="516"/>
    </location>
</feature>
<dbReference type="GO" id="GO:0005524">
    <property type="term" value="F:ATP binding"/>
    <property type="evidence" value="ECO:0007669"/>
    <property type="project" value="UniProtKB-KW"/>
</dbReference>
<dbReference type="Gene3D" id="3.30.420.40">
    <property type="match status" value="2"/>
</dbReference>
<name>A0A2B7XM55_9EURO</name>
<dbReference type="EMBL" id="PDNB01000090">
    <property type="protein sequence ID" value="PGH09883.1"/>
    <property type="molecule type" value="Genomic_DNA"/>
</dbReference>
<dbReference type="PRINTS" id="PR00301">
    <property type="entry name" value="HEATSHOCK70"/>
</dbReference>
<feature type="compositionally biased region" description="Acidic residues" evidence="3">
    <location>
        <begin position="493"/>
        <end position="513"/>
    </location>
</feature>
<dbReference type="FunFam" id="3.90.640.10:FF:000023">
    <property type="entry name" value="Hsp70 chaperone (BiP)"/>
    <property type="match status" value="1"/>
</dbReference>
<evidence type="ECO:0008006" key="6">
    <source>
        <dbReference type="Google" id="ProtNLM"/>
    </source>
</evidence>
<dbReference type="InterPro" id="IPR043129">
    <property type="entry name" value="ATPase_NBD"/>
</dbReference>
<dbReference type="GO" id="GO:0140662">
    <property type="term" value="F:ATP-dependent protein folding chaperone"/>
    <property type="evidence" value="ECO:0007669"/>
    <property type="project" value="InterPro"/>
</dbReference>
<sequence length="578" mass="62138">MSDATNGVAPETAERFAIGISFGNSNSSISHTSPEGKAEVIANEEGDRHIPSVLSYVDAEEYHGTQAKAQLVRNASNTVGYFRDFLGKDFKSIDPTPCHASAHPQLHDSTVAFKIRDTASEELSTVTVSEITTRHLRRLRKSASDFLGKDVNAAVVTVPTNFTDAQRAALTEAAKAAGLDILQFIHEPVAAVLAYDARPESVVKDKLVVVADLGGTRSDVAVVASRGGMYTILATVHDYELGGAQLDQVLIDHFAKEFIKKHKTDPRENARSLAKLKLESELTKKALSLGSNATLSVESLANGVDFSSTVNRTRYELLSGKVFSSFTKLIEESVKKAELDILDIDEVILCGGTSHTPKIARLVQSLFPETTKVLAPSTSPSAINPSDLAARGAAIQASLIEEFEKDDIEQSTHPMVTVTPHLQKAIGVQLISATDEAHAVFKPLLNAETALPARRTAQYAVPKAGGDVLVRVCEGLREIKVTKPEPKEKPAEEANDDEDDSDFDSEEDEEEEIREIVWKTSKPIAEFAIKGVKADGKVEVMVAVSEHLAVQITAREVGGKGGVRGMVEAPKAAENGSA</sequence>